<evidence type="ECO:0000313" key="3">
    <source>
        <dbReference type="Proteomes" id="UP000092573"/>
    </source>
</evidence>
<protein>
    <recommendedName>
        <fullName evidence="4">Lipoprotein</fullName>
    </recommendedName>
</protein>
<dbReference type="KEGG" id="pyg:AWM70_08990"/>
<dbReference type="EMBL" id="CP014167">
    <property type="protein sequence ID" value="ANS74707.1"/>
    <property type="molecule type" value="Genomic_DNA"/>
</dbReference>
<evidence type="ECO:0000256" key="1">
    <source>
        <dbReference type="SAM" id="SignalP"/>
    </source>
</evidence>
<dbReference type="STRING" id="1462996.AWM70_08990"/>
<sequence>MKVIKGLVVMGIAAAVLAGCGSNNDKAANTSASPAAEQTDAVTTASIVNQADPFIAAVSDKGNWIIAILNDLTIDKEVTVSGEFHDKGKAENAIYRKLALYSQDENHNITASYTLTVPKMTVQSENFKIQGGTLKGDVYVEAKGFTLDKTATIDGNLYFKSADLQSTAVLDGKVTGATEVKE</sequence>
<dbReference type="Proteomes" id="UP000092573">
    <property type="component" value="Chromosome"/>
</dbReference>
<proteinExistence type="predicted"/>
<dbReference type="AlphaFoldDB" id="A0A1B1MZV7"/>
<name>A0A1B1MZV7_9BACL</name>
<gene>
    <name evidence="2" type="ORF">AWM70_08990</name>
</gene>
<accession>A0A1B1MZV7</accession>
<evidence type="ECO:0008006" key="4">
    <source>
        <dbReference type="Google" id="ProtNLM"/>
    </source>
</evidence>
<keyword evidence="1" id="KW-0732">Signal</keyword>
<feature type="chain" id="PRO_5038523566" description="Lipoprotein" evidence="1">
    <location>
        <begin position="19"/>
        <end position="182"/>
    </location>
</feature>
<organism evidence="2 3">
    <name type="scientific">Paenibacillus yonginensis</name>
    <dbReference type="NCBI Taxonomy" id="1462996"/>
    <lineage>
        <taxon>Bacteria</taxon>
        <taxon>Bacillati</taxon>
        <taxon>Bacillota</taxon>
        <taxon>Bacilli</taxon>
        <taxon>Bacillales</taxon>
        <taxon>Paenibacillaceae</taxon>
        <taxon>Paenibacillus</taxon>
    </lineage>
</organism>
<reference evidence="2 3" key="1">
    <citation type="submission" date="2016-01" db="EMBL/GenBank/DDBJ databases">
        <title>Complete Genome Sequence of Paenibacillus yonginensis DCY84, a novel Plant Growth-Promoting Bacteria with Elicitation of Induced Systemic Resistance.</title>
        <authorList>
            <person name="Kim Y.J."/>
            <person name="Yang D.C."/>
            <person name="Sukweenadhi J."/>
        </authorList>
    </citation>
    <scope>NUCLEOTIDE SEQUENCE [LARGE SCALE GENOMIC DNA]</scope>
    <source>
        <strain evidence="2 3">DCY84</strain>
    </source>
</reference>
<dbReference type="RefSeq" id="WP_068695628.1">
    <property type="nucleotide sequence ID" value="NZ_CP014167.1"/>
</dbReference>
<keyword evidence="3" id="KW-1185">Reference proteome</keyword>
<dbReference type="OrthoDB" id="2111555at2"/>
<feature type="signal peptide" evidence="1">
    <location>
        <begin position="1"/>
        <end position="18"/>
    </location>
</feature>
<dbReference type="PROSITE" id="PS51257">
    <property type="entry name" value="PROKAR_LIPOPROTEIN"/>
    <property type="match status" value="1"/>
</dbReference>
<evidence type="ECO:0000313" key="2">
    <source>
        <dbReference type="EMBL" id="ANS74707.1"/>
    </source>
</evidence>